<sequence length="111" mass="11930">MKEFRNLLVFVASIGVWIAIAAVASMAVSLALRKPTTEAIGSVPATLLYIAIACAATYGARKFHKRMRVVDEHDKVTLAAKDRAESVRAAIMSGKLSADDVDRLVSDKAAR</sequence>
<accession>A0AAT9FRL3</accession>
<feature type="transmembrane region" description="Helical" evidence="1">
    <location>
        <begin position="39"/>
        <end position="58"/>
    </location>
</feature>
<reference evidence="2" key="1">
    <citation type="submission" date="2024-07" db="EMBL/GenBank/DDBJ databases">
        <title>Complete genome sequence of Verrucomicrobiaceae bacterium NT6N.</title>
        <authorList>
            <person name="Huang C."/>
            <person name="Takami H."/>
            <person name="Hamasaki K."/>
        </authorList>
    </citation>
    <scope>NUCLEOTIDE SEQUENCE</scope>
    <source>
        <strain evidence="2">NT6N</strain>
    </source>
</reference>
<evidence type="ECO:0000313" key="2">
    <source>
        <dbReference type="EMBL" id="BDS08534.1"/>
    </source>
</evidence>
<evidence type="ECO:0000256" key="1">
    <source>
        <dbReference type="SAM" id="Phobius"/>
    </source>
</evidence>
<keyword evidence="1" id="KW-1133">Transmembrane helix</keyword>
<dbReference type="KEGG" id="osu:NT6N_35740"/>
<feature type="transmembrane region" description="Helical" evidence="1">
    <location>
        <begin position="7"/>
        <end position="33"/>
    </location>
</feature>
<keyword evidence="1" id="KW-0472">Membrane</keyword>
<gene>
    <name evidence="2" type="ORF">NT6N_35740</name>
</gene>
<protein>
    <submittedName>
        <fullName evidence="2">Uncharacterized protein</fullName>
    </submittedName>
</protein>
<keyword evidence="1" id="KW-0812">Transmembrane</keyword>
<name>A0AAT9FRL3_9BACT</name>
<dbReference type="AlphaFoldDB" id="A0AAT9FRL3"/>
<dbReference type="EMBL" id="AP026866">
    <property type="protein sequence ID" value="BDS08534.1"/>
    <property type="molecule type" value="Genomic_DNA"/>
</dbReference>
<proteinExistence type="predicted"/>
<organism evidence="2">
    <name type="scientific">Oceaniferula spumae</name>
    <dbReference type="NCBI Taxonomy" id="2979115"/>
    <lineage>
        <taxon>Bacteria</taxon>
        <taxon>Pseudomonadati</taxon>
        <taxon>Verrucomicrobiota</taxon>
        <taxon>Verrucomicrobiia</taxon>
        <taxon>Verrucomicrobiales</taxon>
        <taxon>Verrucomicrobiaceae</taxon>
        <taxon>Oceaniferula</taxon>
    </lineage>
</organism>